<reference evidence="2" key="1">
    <citation type="journal article" date="2019" name="Int. J. Syst. Evol. Microbiol.">
        <title>The Global Catalogue of Microorganisms (GCM) 10K type strain sequencing project: providing services to taxonomists for standard genome sequencing and annotation.</title>
        <authorList>
            <consortium name="The Broad Institute Genomics Platform"/>
            <consortium name="The Broad Institute Genome Sequencing Center for Infectious Disease"/>
            <person name="Wu L."/>
            <person name="Ma J."/>
        </authorList>
    </citation>
    <scope>NUCLEOTIDE SEQUENCE [LARGE SCALE GENOMIC DNA]</scope>
    <source>
        <strain evidence="2">KCTC 52416</strain>
    </source>
</reference>
<accession>A0ABV7JM62</accession>
<sequence>MTETIFGMEGRKGDVAAEQLSQAMPTAKPAASFSFYGQNRRNYLFLTRETQYEWMSVNAMDAFLKTLAALKLTSDDIALLNVGRLSVFPQEDDLFSFFKPKTVVSLGVALPWTELNNAAPVMDCKGVRLFRTYTFDEMLADADKKRQFWTTAKTILV</sequence>
<proteinExistence type="predicted"/>
<organism evidence="1 2">
    <name type="scientific">Parapedobacter deserti</name>
    <dbReference type="NCBI Taxonomy" id="1912957"/>
    <lineage>
        <taxon>Bacteria</taxon>
        <taxon>Pseudomonadati</taxon>
        <taxon>Bacteroidota</taxon>
        <taxon>Sphingobacteriia</taxon>
        <taxon>Sphingobacteriales</taxon>
        <taxon>Sphingobacteriaceae</taxon>
        <taxon>Parapedobacter</taxon>
    </lineage>
</organism>
<comment type="caution">
    <text evidence="1">The sequence shown here is derived from an EMBL/GenBank/DDBJ whole genome shotgun (WGS) entry which is preliminary data.</text>
</comment>
<protein>
    <submittedName>
        <fullName evidence="1">Uncharacterized protein</fullName>
    </submittedName>
</protein>
<name>A0ABV7JM62_9SPHI</name>
<evidence type="ECO:0000313" key="1">
    <source>
        <dbReference type="EMBL" id="MFC3197908.1"/>
    </source>
</evidence>
<gene>
    <name evidence="1" type="ORF">ACFOET_09815</name>
</gene>
<dbReference type="Proteomes" id="UP001595526">
    <property type="component" value="Unassembled WGS sequence"/>
</dbReference>
<dbReference type="RefSeq" id="WP_379022046.1">
    <property type="nucleotide sequence ID" value="NZ_JBHRTA010000030.1"/>
</dbReference>
<evidence type="ECO:0000313" key="2">
    <source>
        <dbReference type="Proteomes" id="UP001595526"/>
    </source>
</evidence>
<keyword evidence="2" id="KW-1185">Reference proteome</keyword>
<dbReference type="EMBL" id="JBHRTA010000030">
    <property type="protein sequence ID" value="MFC3197908.1"/>
    <property type="molecule type" value="Genomic_DNA"/>
</dbReference>